<evidence type="ECO:0000313" key="1">
    <source>
        <dbReference type="EMBL" id="HJC63410.1"/>
    </source>
</evidence>
<keyword evidence="1" id="KW-0418">Kinase</keyword>
<organism evidence="1 2">
    <name type="scientific">Candidatus Blautia merdavium</name>
    <dbReference type="NCBI Taxonomy" id="2838494"/>
    <lineage>
        <taxon>Bacteria</taxon>
        <taxon>Bacillati</taxon>
        <taxon>Bacillota</taxon>
        <taxon>Clostridia</taxon>
        <taxon>Lachnospirales</taxon>
        <taxon>Lachnospiraceae</taxon>
        <taxon>Blautia</taxon>
    </lineage>
</organism>
<comment type="caution">
    <text evidence="1">The sequence shown here is derived from an EMBL/GenBank/DDBJ whole genome shotgun (WGS) entry which is preliminary data.</text>
</comment>
<keyword evidence="1" id="KW-0808">Transferase</keyword>
<reference evidence="1" key="1">
    <citation type="journal article" date="2021" name="PeerJ">
        <title>Extensive microbial diversity within the chicken gut microbiome revealed by metagenomics and culture.</title>
        <authorList>
            <person name="Gilroy R."/>
            <person name="Ravi A."/>
            <person name="Getino M."/>
            <person name="Pursley I."/>
            <person name="Horton D.L."/>
            <person name="Alikhan N.F."/>
            <person name="Baker D."/>
            <person name="Gharbi K."/>
            <person name="Hall N."/>
            <person name="Watson M."/>
            <person name="Adriaenssens E.M."/>
            <person name="Foster-Nyarko E."/>
            <person name="Jarju S."/>
            <person name="Secka A."/>
            <person name="Antonio M."/>
            <person name="Oren A."/>
            <person name="Chaudhuri R.R."/>
            <person name="La Ragione R."/>
            <person name="Hildebrand F."/>
            <person name="Pallen M.J."/>
        </authorList>
    </citation>
    <scope>NUCLEOTIDE SEQUENCE</scope>
    <source>
        <strain evidence="1">ChiBcec2-3848</strain>
    </source>
</reference>
<dbReference type="GO" id="GO:0000166">
    <property type="term" value="F:nucleotide binding"/>
    <property type="evidence" value="ECO:0007669"/>
    <property type="project" value="InterPro"/>
</dbReference>
<name>A0A9D2PP21_9FIRM</name>
<dbReference type="GO" id="GO:0009236">
    <property type="term" value="P:cobalamin biosynthetic process"/>
    <property type="evidence" value="ECO:0007669"/>
    <property type="project" value="InterPro"/>
</dbReference>
<sequence length="128" mass="14634">MRLIIGGAFQGKKEYVKEQFGIREHQITDGAEADFDAIFRCVCMTQFHQWVKRGLQEGWNFDGLEERLLKENPQVILVSNELGYGVVPIEAFDREYRELTGRLCTRIAAKSRQVIRVICGIGTVIKDA</sequence>
<dbReference type="SUPFAM" id="SSF52540">
    <property type="entry name" value="P-loop containing nucleoside triphosphate hydrolases"/>
    <property type="match status" value="1"/>
</dbReference>
<dbReference type="Pfam" id="PF02283">
    <property type="entry name" value="CobU"/>
    <property type="match status" value="1"/>
</dbReference>
<reference evidence="1" key="2">
    <citation type="submission" date="2021-04" db="EMBL/GenBank/DDBJ databases">
        <authorList>
            <person name="Gilroy R."/>
        </authorList>
    </citation>
    <scope>NUCLEOTIDE SEQUENCE</scope>
    <source>
        <strain evidence="1">ChiBcec2-3848</strain>
    </source>
</reference>
<proteinExistence type="predicted"/>
<accession>A0A9D2PP21</accession>
<dbReference type="AlphaFoldDB" id="A0A9D2PP21"/>
<dbReference type="GO" id="GO:0043752">
    <property type="term" value="F:adenosylcobinamide kinase activity"/>
    <property type="evidence" value="ECO:0007669"/>
    <property type="project" value="InterPro"/>
</dbReference>
<dbReference type="Proteomes" id="UP000823886">
    <property type="component" value="Unassembled WGS sequence"/>
</dbReference>
<dbReference type="InterPro" id="IPR003203">
    <property type="entry name" value="CobU/CobP"/>
</dbReference>
<gene>
    <name evidence="1" type="ORF">H9753_07315</name>
</gene>
<keyword evidence="1" id="KW-0548">Nucleotidyltransferase</keyword>
<dbReference type="EMBL" id="DWVZ01000097">
    <property type="protein sequence ID" value="HJC63410.1"/>
    <property type="molecule type" value="Genomic_DNA"/>
</dbReference>
<dbReference type="InterPro" id="IPR027417">
    <property type="entry name" value="P-loop_NTPase"/>
</dbReference>
<dbReference type="GO" id="GO:0016779">
    <property type="term" value="F:nucleotidyltransferase activity"/>
    <property type="evidence" value="ECO:0007669"/>
    <property type="project" value="UniProtKB-KW"/>
</dbReference>
<evidence type="ECO:0000313" key="2">
    <source>
        <dbReference type="Proteomes" id="UP000823886"/>
    </source>
</evidence>
<protein>
    <submittedName>
        <fullName evidence="1">Bifunctional adenosylcobinamide kinase/adenosylcobinamide-phosphate guanylyltransferase</fullName>
    </submittedName>
</protein>
<dbReference type="Gene3D" id="3.40.50.300">
    <property type="entry name" value="P-loop containing nucleotide triphosphate hydrolases"/>
    <property type="match status" value="1"/>
</dbReference>